<dbReference type="EMBL" id="MCGO01000085">
    <property type="protein sequence ID" value="ORY29909.1"/>
    <property type="molecule type" value="Genomic_DNA"/>
</dbReference>
<name>A0A1Y2B4Z8_9FUNG</name>
<sequence length="471" mass="53729">MPPRRQPEPDRPDCEEARRKRIQATRPLNRHAMQLRVRMALINVINPQFLQDLATTQLLRNLGYDLQSVLSEEGALALPTSVTDAINLEAIALRSSLELKRLEMHQQSDRGKFQMADGETLEAYERRKAKYRMMSACESHTLRVASAALDPDMHAFLDLGFTTQKEADVFLKGSYETGKKDLVFICLNGELMATHVSGNLSYPETLRKDYNNSADEIIALHRPLPTPTESSHANKYPDLILGVYGSGSIDNSLGFMNGHHHDPNTHLKLREARRESSEKITGSMSYLRNTLSAAKVIDGLNSLFFGQAMARKQEVRDYIHKHDNGSLAFLDENGGYLIRYLAVNVFNESHHDRYDCHCIPSTLLYSGEIPKNSCYLELSDYDIRLPCQPWTMIQMMAWALNHEVVVDEQYTGYFRNRRVEVFGSYESLPTNYSKRGEKRELESTDFVIKVGGQECLPYSSANMKTRQHRKK</sequence>
<feature type="non-terminal residue" evidence="1">
    <location>
        <position position="471"/>
    </location>
</feature>
<dbReference type="OrthoDB" id="10318063at2759"/>
<protein>
    <submittedName>
        <fullName evidence="1">Uncharacterized protein</fullName>
    </submittedName>
</protein>
<keyword evidence="2" id="KW-1185">Reference proteome</keyword>
<evidence type="ECO:0000313" key="1">
    <source>
        <dbReference type="EMBL" id="ORY29909.1"/>
    </source>
</evidence>
<evidence type="ECO:0000313" key="2">
    <source>
        <dbReference type="Proteomes" id="UP000193642"/>
    </source>
</evidence>
<organism evidence="1 2">
    <name type="scientific">Rhizoclosmatium globosum</name>
    <dbReference type="NCBI Taxonomy" id="329046"/>
    <lineage>
        <taxon>Eukaryota</taxon>
        <taxon>Fungi</taxon>
        <taxon>Fungi incertae sedis</taxon>
        <taxon>Chytridiomycota</taxon>
        <taxon>Chytridiomycota incertae sedis</taxon>
        <taxon>Chytridiomycetes</taxon>
        <taxon>Chytridiales</taxon>
        <taxon>Chytriomycetaceae</taxon>
        <taxon>Rhizoclosmatium</taxon>
    </lineage>
</organism>
<accession>A0A1Y2B4Z8</accession>
<dbReference type="AlphaFoldDB" id="A0A1Y2B4Z8"/>
<comment type="caution">
    <text evidence="1">The sequence shown here is derived from an EMBL/GenBank/DDBJ whole genome shotgun (WGS) entry which is preliminary data.</text>
</comment>
<gene>
    <name evidence="1" type="ORF">BCR33DRAFT_772342</name>
</gene>
<reference evidence="1 2" key="1">
    <citation type="submission" date="2016-07" db="EMBL/GenBank/DDBJ databases">
        <title>Pervasive Adenine N6-methylation of Active Genes in Fungi.</title>
        <authorList>
            <consortium name="DOE Joint Genome Institute"/>
            <person name="Mondo S.J."/>
            <person name="Dannebaum R.O."/>
            <person name="Kuo R.C."/>
            <person name="Labutti K."/>
            <person name="Haridas S."/>
            <person name="Kuo A."/>
            <person name="Salamov A."/>
            <person name="Ahrendt S.R."/>
            <person name="Lipzen A."/>
            <person name="Sullivan W."/>
            <person name="Andreopoulos W.B."/>
            <person name="Clum A."/>
            <person name="Lindquist E."/>
            <person name="Daum C."/>
            <person name="Ramamoorthy G.K."/>
            <person name="Gryganskyi A."/>
            <person name="Culley D."/>
            <person name="Magnuson J.K."/>
            <person name="James T.Y."/>
            <person name="O'Malley M.A."/>
            <person name="Stajich J.E."/>
            <person name="Spatafora J.W."/>
            <person name="Visel A."/>
            <person name="Grigoriev I.V."/>
        </authorList>
    </citation>
    <scope>NUCLEOTIDE SEQUENCE [LARGE SCALE GENOMIC DNA]</scope>
    <source>
        <strain evidence="1 2">JEL800</strain>
    </source>
</reference>
<proteinExistence type="predicted"/>
<feature type="non-terminal residue" evidence="1">
    <location>
        <position position="1"/>
    </location>
</feature>
<dbReference type="Proteomes" id="UP000193642">
    <property type="component" value="Unassembled WGS sequence"/>
</dbReference>